<dbReference type="GeneTree" id="ENSGT00390000000705"/>
<proteinExistence type="predicted"/>
<dbReference type="FunCoup" id="A0A5F9C9T5">
    <property type="interactions" value="636"/>
</dbReference>
<name>A0A5F9C9T5_RABIT</name>
<dbReference type="GO" id="GO:0001541">
    <property type="term" value="P:ovarian follicle development"/>
    <property type="evidence" value="ECO:0007669"/>
    <property type="project" value="Ensembl"/>
</dbReference>
<dbReference type="SMR" id="A0A5F9C9T5"/>
<dbReference type="STRING" id="9986.ENSOCUP00000029800"/>
<evidence type="ECO:0000259" key="2">
    <source>
        <dbReference type="Pfam" id="PF11510"/>
    </source>
</evidence>
<organism evidence="3 4">
    <name type="scientific">Oryctolagus cuniculus</name>
    <name type="common">Rabbit</name>
    <dbReference type="NCBI Taxonomy" id="9986"/>
    <lineage>
        <taxon>Eukaryota</taxon>
        <taxon>Metazoa</taxon>
        <taxon>Chordata</taxon>
        <taxon>Craniata</taxon>
        <taxon>Vertebrata</taxon>
        <taxon>Euteleostomi</taxon>
        <taxon>Mammalia</taxon>
        <taxon>Eutheria</taxon>
        <taxon>Euarchontoglires</taxon>
        <taxon>Glires</taxon>
        <taxon>Lagomorpha</taxon>
        <taxon>Leporidae</taxon>
        <taxon>Oryctolagus</taxon>
    </lineage>
</organism>
<evidence type="ECO:0000256" key="1">
    <source>
        <dbReference type="SAM" id="MobiDB-lite"/>
    </source>
</evidence>
<dbReference type="Bgee" id="ENSOCUG00000027207">
    <property type="expression patterns" value="Expressed in aorta and 15 other cell types or tissues"/>
</dbReference>
<dbReference type="InterPro" id="IPR021025">
    <property type="entry name" value="Fanconi_anaemia_gr_E_prot_C"/>
</dbReference>
<dbReference type="PANTHER" id="PTHR32094:SF5">
    <property type="entry name" value="FANCONI ANEMIA GROUP E PROTEIN"/>
    <property type="match status" value="1"/>
</dbReference>
<dbReference type="GO" id="GO:0048872">
    <property type="term" value="P:homeostasis of number of cells"/>
    <property type="evidence" value="ECO:0007669"/>
    <property type="project" value="Ensembl"/>
</dbReference>
<dbReference type="GO" id="GO:0036297">
    <property type="term" value="P:interstrand cross-link repair"/>
    <property type="evidence" value="ECO:0007669"/>
    <property type="project" value="InterPro"/>
</dbReference>
<feature type="domain" description="Fanconi Anaemia group E protein C-terminal" evidence="2">
    <location>
        <begin position="419"/>
        <end position="558"/>
    </location>
</feature>
<evidence type="ECO:0000313" key="3">
    <source>
        <dbReference type="Ensembl" id="ENSOCUP00000029800.1"/>
    </source>
</evidence>
<dbReference type="GO" id="GO:0043240">
    <property type="term" value="C:Fanconi anaemia nuclear complex"/>
    <property type="evidence" value="ECO:0007669"/>
    <property type="project" value="Ensembl"/>
</dbReference>
<reference evidence="3 4" key="1">
    <citation type="journal article" date="2011" name="Nature">
        <title>A high-resolution map of human evolutionary constraint using 29 mammals.</title>
        <authorList>
            <person name="Lindblad-Toh K."/>
            <person name="Garber M."/>
            <person name="Zuk O."/>
            <person name="Lin M.F."/>
            <person name="Parker B.J."/>
            <person name="Washietl S."/>
            <person name="Kheradpour P."/>
            <person name="Ernst J."/>
            <person name="Jordan G."/>
            <person name="Mauceli E."/>
            <person name="Ward L.D."/>
            <person name="Lowe C.B."/>
            <person name="Holloway A.K."/>
            <person name="Clamp M."/>
            <person name="Gnerre S."/>
            <person name="Alfoldi J."/>
            <person name="Beal K."/>
            <person name="Chang J."/>
            <person name="Clawson H."/>
            <person name="Cuff J."/>
            <person name="Di Palma F."/>
            <person name="Fitzgerald S."/>
            <person name="Flicek P."/>
            <person name="Guttman M."/>
            <person name="Hubisz M.J."/>
            <person name="Jaffe D.B."/>
            <person name="Jungreis I."/>
            <person name="Kent W.J."/>
            <person name="Kostka D."/>
            <person name="Lara M."/>
            <person name="Martins A.L."/>
            <person name="Massingham T."/>
            <person name="Moltke I."/>
            <person name="Raney B.J."/>
            <person name="Rasmussen M.D."/>
            <person name="Robinson J."/>
            <person name="Stark A."/>
            <person name="Vilella A.J."/>
            <person name="Wen J."/>
            <person name="Xie X."/>
            <person name="Zody M.C."/>
            <person name="Baldwin J."/>
            <person name="Bloom T."/>
            <person name="Chin C.W."/>
            <person name="Heiman D."/>
            <person name="Nicol R."/>
            <person name="Nusbaum C."/>
            <person name="Young S."/>
            <person name="Wilkinson J."/>
            <person name="Worley K.C."/>
            <person name="Kovar C.L."/>
            <person name="Muzny D.M."/>
            <person name="Gibbs R.A."/>
            <person name="Cree A."/>
            <person name="Dihn H.H."/>
            <person name="Fowler G."/>
            <person name="Jhangiani S."/>
            <person name="Joshi V."/>
            <person name="Lee S."/>
            <person name="Lewis L.R."/>
            <person name="Nazareth L.V."/>
            <person name="Okwuonu G."/>
            <person name="Santibanez J."/>
            <person name="Warren W.C."/>
            <person name="Mardis E.R."/>
            <person name="Weinstock G.M."/>
            <person name="Wilson R.K."/>
            <person name="Delehaunty K."/>
            <person name="Dooling D."/>
            <person name="Fronik C."/>
            <person name="Fulton L."/>
            <person name="Fulton B."/>
            <person name="Graves T."/>
            <person name="Minx P."/>
            <person name="Sodergren E."/>
            <person name="Birney E."/>
            <person name="Margulies E.H."/>
            <person name="Herrero J."/>
            <person name="Green E.D."/>
            <person name="Haussler D."/>
            <person name="Siepel A."/>
            <person name="Goldman N."/>
            <person name="Pollard K.S."/>
            <person name="Pedersen J.S."/>
            <person name="Lander E.S."/>
            <person name="Kellis M."/>
        </authorList>
    </citation>
    <scope>NUCLEOTIDE SEQUENCE [LARGE SCALE GENOMIC DNA]</scope>
    <source>
        <strain evidence="3 4">Thorbecke inbred</strain>
    </source>
</reference>
<keyword evidence="4" id="KW-1185">Reference proteome</keyword>
<dbReference type="Proteomes" id="UP000001811">
    <property type="component" value="Chromosome 12"/>
</dbReference>
<dbReference type="GO" id="GO:0005654">
    <property type="term" value="C:nucleoplasm"/>
    <property type="evidence" value="ECO:0007669"/>
    <property type="project" value="Ensembl"/>
</dbReference>
<feature type="compositionally biased region" description="Acidic residues" evidence="1">
    <location>
        <begin position="229"/>
        <end position="242"/>
    </location>
</feature>
<accession>A0A5F9C9T5</accession>
<dbReference type="Gene3D" id="1.25.40.480">
    <property type="match status" value="2"/>
</dbReference>
<dbReference type="AlphaFoldDB" id="A0A5F9C9T5"/>
<dbReference type="EMBL" id="AAGW02017812">
    <property type="status" value="NOT_ANNOTATED_CDS"/>
    <property type="molecule type" value="Genomic_DNA"/>
</dbReference>
<feature type="compositionally biased region" description="Basic and acidic residues" evidence="1">
    <location>
        <begin position="216"/>
        <end position="228"/>
    </location>
</feature>
<protein>
    <submittedName>
        <fullName evidence="3">FA complementation group E</fullName>
    </submittedName>
</protein>
<dbReference type="GO" id="GO:0000785">
    <property type="term" value="C:chromatin"/>
    <property type="evidence" value="ECO:0007669"/>
    <property type="project" value="Ensembl"/>
</dbReference>
<dbReference type="PANTHER" id="PTHR32094">
    <property type="entry name" value="FANCONI ANEMIA GROUP E PROTEIN"/>
    <property type="match status" value="1"/>
</dbReference>
<dbReference type="GO" id="GO:0005813">
    <property type="term" value="C:centrosome"/>
    <property type="evidence" value="ECO:0007669"/>
    <property type="project" value="Ensembl"/>
</dbReference>
<evidence type="ECO:0000313" key="4">
    <source>
        <dbReference type="Proteomes" id="UP000001811"/>
    </source>
</evidence>
<dbReference type="InParanoid" id="A0A5F9C9T5"/>
<feature type="domain" description="Fanconi Anaemia group E protein C-terminal" evidence="2">
    <location>
        <begin position="285"/>
        <end position="334"/>
    </location>
</feature>
<reference evidence="3" key="2">
    <citation type="submission" date="2025-08" db="UniProtKB">
        <authorList>
            <consortium name="Ensembl"/>
        </authorList>
    </citation>
    <scope>IDENTIFICATION</scope>
    <source>
        <strain evidence="3">Thorbecke</strain>
    </source>
</reference>
<sequence>MAAPDAAAAAAAEGAGSAPWARLEAPARLLLQALQAGPEGARRGLGVLRALRRRGGEPFCWGGFLEALCREEPVVQGPDGRLELKPLLLRLPQLCQRNLMTLLMAVRPSLPESGLLSVLQIARQDCVSDPDAWLQALGELLRRDVGVGASGQAPSPLSDSCQKQLQGLCGRLGHGGRRLTLPQAPDPKEKEEEEDRDSQQRGKRRKEPEEEPATSDGEKAPKRLRYSEREEEEDKEEEEEEGGSEHESLESLADGGVVALVESHPVVGAESGEAGRSTEDARGPALSLELPKAVQDQVPRLQQLLKTSGKGLEGFEDAPPVELQLLHECSPDQVSPERDPGLEVTTALPCVFSFKLVSIPRGSFLGSGWFLSAPSPLSQGSCRPLPWNVGALPLLLPSWLVTAWPGQTERPCAFLLLLQVDLLCAQLQLPQLSDTGVLQLCTWLLALSPDLSLSNATVLTRSLFLGRILSLTSSASRLLTAALTAFCAKYTYPFCRALLGPVLQASGTGLAQTELLCCLVKDKSLEPATRVLMLEQILDLPWKEETFLVLQSLLEQQITETQKLGLATALESNTTFLRKSLQAALRHLAS</sequence>
<feature type="region of interest" description="Disordered" evidence="1">
    <location>
        <begin position="172"/>
        <end position="250"/>
    </location>
</feature>
<dbReference type="Ensembl" id="ENSOCUT00000059724.1">
    <property type="protein sequence ID" value="ENSOCUP00000029800.1"/>
    <property type="gene ID" value="ENSOCUG00000027207.3"/>
</dbReference>
<dbReference type="Pfam" id="PF11510">
    <property type="entry name" value="FA_FANCE"/>
    <property type="match status" value="2"/>
</dbReference>
<dbReference type="GO" id="GO:0010467">
    <property type="term" value="P:gene expression"/>
    <property type="evidence" value="ECO:0007669"/>
    <property type="project" value="Ensembl"/>
</dbReference>
<dbReference type="InterPro" id="IPR039685">
    <property type="entry name" value="FANCE"/>
</dbReference>
<gene>
    <name evidence="3" type="primary">FANCE</name>
</gene>
<reference evidence="3" key="3">
    <citation type="submission" date="2025-09" db="UniProtKB">
        <authorList>
            <consortium name="Ensembl"/>
        </authorList>
    </citation>
    <scope>IDENTIFICATION</scope>
    <source>
        <strain evidence="3">Thorbecke</strain>
    </source>
</reference>